<dbReference type="RefSeq" id="WP_102521209.1">
    <property type="nucleotide sequence ID" value="NZ_LT960611.1"/>
</dbReference>
<accession>A0A2N8Z8U6</accession>
<evidence type="ECO:0008006" key="3">
    <source>
        <dbReference type="Google" id="ProtNLM"/>
    </source>
</evidence>
<dbReference type="Pfam" id="PF06097">
    <property type="entry name" value="DUF945"/>
    <property type="match status" value="1"/>
</dbReference>
<evidence type="ECO:0000313" key="2">
    <source>
        <dbReference type="Proteomes" id="UP000235828"/>
    </source>
</evidence>
<dbReference type="Proteomes" id="UP000235828">
    <property type="component" value="Chromosome A"/>
</dbReference>
<evidence type="ECO:0000313" key="1">
    <source>
        <dbReference type="EMBL" id="SON48312.1"/>
    </source>
</evidence>
<proteinExistence type="predicted"/>
<reference evidence="1 2" key="1">
    <citation type="submission" date="2017-10" db="EMBL/GenBank/DDBJ databases">
        <authorList>
            <person name="Banno H."/>
            <person name="Chua N.-H."/>
        </authorList>
    </citation>
    <scope>NUCLEOTIDE SEQUENCE [LARGE SCALE GENOMIC DNA]</scope>
    <source>
        <strain evidence="1">Vibrio tapetis CECT4600</strain>
    </source>
</reference>
<dbReference type="OrthoDB" id="5915128at2"/>
<organism evidence="1 2">
    <name type="scientific">Vibrio tapetis subsp. tapetis</name>
    <dbReference type="NCBI Taxonomy" id="1671868"/>
    <lineage>
        <taxon>Bacteria</taxon>
        <taxon>Pseudomonadati</taxon>
        <taxon>Pseudomonadota</taxon>
        <taxon>Gammaproteobacteria</taxon>
        <taxon>Vibrionales</taxon>
        <taxon>Vibrionaceae</taxon>
        <taxon>Vibrio</taxon>
    </lineage>
</organism>
<dbReference type="InterPro" id="IPR010352">
    <property type="entry name" value="DUF945"/>
</dbReference>
<dbReference type="AlphaFoldDB" id="A0A2N8Z8U6"/>
<protein>
    <recommendedName>
        <fullName evidence="3">DUF945 domain-containing protein</fullName>
    </recommendedName>
</protein>
<gene>
    <name evidence="1" type="ORF">VTAP4600_A0333</name>
</gene>
<dbReference type="KEGG" id="vta:A0333"/>
<keyword evidence="2" id="KW-1185">Reference proteome</keyword>
<dbReference type="EMBL" id="LT960611">
    <property type="protein sequence ID" value="SON48312.1"/>
    <property type="molecule type" value="Genomic_DNA"/>
</dbReference>
<sequence>MQQLRKYGAIGGAIVIAAIWPLAVGQIAQKVMTDGIVQLSNSKMSAEVIEYDRGYFSAQAITRFVVTDEALKSQLEKDGIPTQISLTHQISHGLLSIDAKTNTLENPLLAFSLNTNTKLNGNTTFSLNGDPIEFKDKNGGQLNIDRYTSEGSIVLGGESLVRIEVPNTEVEFANGESLQMKKLVLEGKGQKGLGIWLGSQNIQIDGLALDTHDPLNSMSLDQLSYAVNAYQNETGDSLTNTQQLQLKQVELSDVTFDQIDMDFSINGLNSSAFEGLMSLYQQNQVLNDQQIEQAIPLLDSLVESGIRFDLSKLSVASTNGDMAMKWNVEIPKGLANVSQNPTMLINQLTGELSSSTSEKLASTYPMVQEGIDEMMIMEFAEESSNGYALKATLDNGIVTFDTGKQMSLMALFMPLMVNGQ</sequence>
<name>A0A2N8Z8U6_9VIBR</name>